<keyword evidence="8" id="KW-1185">Reference proteome</keyword>
<dbReference type="EMBL" id="JAGKQM010000017">
    <property type="protein sequence ID" value="KAH0871459.1"/>
    <property type="molecule type" value="Genomic_DNA"/>
</dbReference>
<dbReference type="EC" id="3.4.16.-" evidence="4"/>
<dbReference type="InterPro" id="IPR018202">
    <property type="entry name" value="Ser_caboxypep_ser_AS"/>
</dbReference>
<dbReference type="InterPro" id="IPR029058">
    <property type="entry name" value="AB_hydrolase_fold"/>
</dbReference>
<feature type="coiled-coil region" evidence="5">
    <location>
        <begin position="490"/>
        <end position="517"/>
    </location>
</feature>
<keyword evidence="4" id="KW-0121">Carboxypeptidase</keyword>
<feature type="signal peptide" evidence="4">
    <location>
        <begin position="1"/>
        <end position="20"/>
    </location>
</feature>
<comment type="subcellular location">
    <subcellularLocation>
        <location evidence="1">Secreted</location>
    </subcellularLocation>
</comment>
<keyword evidence="4" id="KW-0732">Signal</keyword>
<keyword evidence="5" id="KW-0175">Coiled coil</keyword>
<evidence type="ECO:0000256" key="3">
    <source>
        <dbReference type="ARBA" id="ARBA00022525"/>
    </source>
</evidence>
<organism evidence="7 8">
    <name type="scientific">Brassica napus</name>
    <name type="common">Rape</name>
    <dbReference type="NCBI Taxonomy" id="3708"/>
    <lineage>
        <taxon>Eukaryota</taxon>
        <taxon>Viridiplantae</taxon>
        <taxon>Streptophyta</taxon>
        <taxon>Embryophyta</taxon>
        <taxon>Tracheophyta</taxon>
        <taxon>Spermatophyta</taxon>
        <taxon>Magnoliopsida</taxon>
        <taxon>eudicotyledons</taxon>
        <taxon>Gunneridae</taxon>
        <taxon>Pentapetalae</taxon>
        <taxon>rosids</taxon>
        <taxon>malvids</taxon>
        <taxon>Brassicales</taxon>
        <taxon>Brassicaceae</taxon>
        <taxon>Brassiceae</taxon>
        <taxon>Brassica</taxon>
    </lineage>
</organism>
<name>A0ABQ7YU51_BRANA</name>
<dbReference type="Gene3D" id="3.40.50.1820">
    <property type="entry name" value="alpha/beta hydrolase"/>
    <property type="match status" value="1"/>
</dbReference>
<dbReference type="Gene3D" id="3.40.50.11320">
    <property type="match status" value="1"/>
</dbReference>
<dbReference type="Pfam" id="PF00450">
    <property type="entry name" value="Peptidase_S10"/>
    <property type="match status" value="2"/>
</dbReference>
<evidence type="ECO:0000256" key="4">
    <source>
        <dbReference type="RuleBase" id="RU361156"/>
    </source>
</evidence>
<dbReference type="PANTHER" id="PTHR11802:SF25">
    <property type="entry name" value="SERINE CARBOXYPEPTIDASE 24"/>
    <property type="match status" value="1"/>
</dbReference>
<protein>
    <recommendedName>
        <fullName evidence="4">Carboxypeptidase</fullName>
        <ecNumber evidence="4">3.4.16.-</ecNumber>
    </recommendedName>
</protein>
<proteinExistence type="inferred from homology"/>
<feature type="region of interest" description="Disordered" evidence="6">
    <location>
        <begin position="518"/>
        <end position="550"/>
    </location>
</feature>
<evidence type="ECO:0000256" key="2">
    <source>
        <dbReference type="ARBA" id="ARBA00009431"/>
    </source>
</evidence>
<evidence type="ECO:0000256" key="5">
    <source>
        <dbReference type="SAM" id="Coils"/>
    </source>
</evidence>
<dbReference type="SUPFAM" id="SSF53474">
    <property type="entry name" value="alpha/beta-Hydrolases"/>
    <property type="match status" value="1"/>
</dbReference>
<dbReference type="PROSITE" id="PS00131">
    <property type="entry name" value="CARBOXYPEPT_SER_SER"/>
    <property type="match status" value="1"/>
</dbReference>
<evidence type="ECO:0000313" key="7">
    <source>
        <dbReference type="EMBL" id="KAH0871459.1"/>
    </source>
</evidence>
<gene>
    <name evidence="7" type="ORF">HID58_078481</name>
</gene>
<feature type="chain" id="PRO_5044958015" description="Carboxypeptidase" evidence="4">
    <location>
        <begin position="21"/>
        <end position="686"/>
    </location>
</feature>
<dbReference type="Proteomes" id="UP000824890">
    <property type="component" value="Unassembled WGS sequence"/>
</dbReference>
<accession>A0ABQ7YU51</accession>
<evidence type="ECO:0000256" key="6">
    <source>
        <dbReference type="SAM" id="MobiDB-lite"/>
    </source>
</evidence>
<dbReference type="InterPro" id="IPR001563">
    <property type="entry name" value="Peptidase_S10"/>
</dbReference>
<dbReference type="PRINTS" id="PR00724">
    <property type="entry name" value="CRBOXYPTASEC"/>
</dbReference>
<keyword evidence="4" id="KW-0378">Hydrolase</keyword>
<evidence type="ECO:0000256" key="1">
    <source>
        <dbReference type="ARBA" id="ARBA00004613"/>
    </source>
</evidence>
<reference evidence="7 8" key="1">
    <citation type="submission" date="2021-05" db="EMBL/GenBank/DDBJ databases">
        <title>Genome Assembly of Synthetic Allotetraploid Brassica napus Reveals Homoeologous Exchanges between Subgenomes.</title>
        <authorList>
            <person name="Davis J.T."/>
        </authorList>
    </citation>
    <scope>NUCLEOTIDE SEQUENCE [LARGE SCALE GENOMIC DNA]</scope>
    <source>
        <strain evidence="8">cv. Da-Ae</strain>
        <tissue evidence="7">Seedling</tissue>
    </source>
</reference>
<keyword evidence="3" id="KW-0964">Secreted</keyword>
<comment type="similarity">
    <text evidence="2 4">Belongs to the peptidase S10 family.</text>
</comment>
<dbReference type="PANTHER" id="PTHR11802">
    <property type="entry name" value="SERINE PROTEASE FAMILY S10 SERINE CARBOXYPEPTIDASE"/>
    <property type="match status" value="1"/>
</dbReference>
<comment type="caution">
    <text evidence="7">The sequence shown here is derived from an EMBL/GenBank/DDBJ whole genome shotgun (WGS) entry which is preliminary data.</text>
</comment>
<keyword evidence="4" id="KW-0645">Protease</keyword>
<sequence>MARTHLIFLLFLALLSKSSASSPSSLPSREQEKDRIKALPGQPKVTFSQYSGYVNVNESHGRSLFYWLTESTSPHTKPLLLWLNGGPGCSSIAYGASEEIGPFRINKTGSSLFLNKFSWNKDANLLFLESPAGVGFSYTNTSYDLKSYGDEQTAQDNLIFLIKWLSRFPQYKYRDLYIAGESYAGHYVPQLAKKIHDYNKAFSKPIINLKGFMVGNAVTDNEYDSIGTVAYWWTHAIISDKTYKSILKNCNFTADKVSDDCDTAVNYAMNHEFGDIDQYSIYTPTCVASKQKKTGFLRMKNTLLRRRFVSGYDPCTESYAENDVLIKNWKDSDKTMLPVYKELAAAGLRIWVFSGDTDSVVPVTATRFSLNHLNLPVKTRWYPWYSGNQVGGWTEVYKGLTFATVRGAGHEKQTAVLIPESRVGCLSTLTQHPSKHSQFYEYFGKAKVDSKDPMKEITDLVDPRIMFKHQSLLQDYHELRKGTEYKMRKLEVMKQKRSALDAQVRFLRRRYKHLKQDQTLETSPDTLRLSESGGDVKVTTSGKRKKHSGPWFDLKRKDTVCNDNNARSRGNEVLTPLPDLNDNTLVVSSKVSGFDLNLVSREEEEEPEGNGEATKKVMLGNGIDCEMKLPICRDVGKEISRAVKRKVSWQDPVALRIKQSKFYYLSCPNLEVLWVKYCLNVTQNQH</sequence>
<evidence type="ECO:0000313" key="8">
    <source>
        <dbReference type="Proteomes" id="UP000824890"/>
    </source>
</evidence>